<dbReference type="InterPro" id="IPR036390">
    <property type="entry name" value="WH_DNA-bd_sf"/>
</dbReference>
<dbReference type="SUPFAM" id="SSF46785">
    <property type="entry name" value="Winged helix' DNA-binding domain"/>
    <property type="match status" value="1"/>
</dbReference>
<dbReference type="Pfam" id="PF00595">
    <property type="entry name" value="PDZ"/>
    <property type="match status" value="1"/>
</dbReference>
<dbReference type="InterPro" id="IPR003822">
    <property type="entry name" value="PAH"/>
</dbReference>
<feature type="compositionally biased region" description="Polar residues" evidence="5">
    <location>
        <begin position="805"/>
        <end position="815"/>
    </location>
</feature>
<feature type="compositionally biased region" description="Polar residues" evidence="5">
    <location>
        <begin position="830"/>
        <end position="839"/>
    </location>
</feature>
<proteinExistence type="predicted"/>
<dbReference type="InterPro" id="IPR036600">
    <property type="entry name" value="PAH_sf"/>
</dbReference>
<dbReference type="Gene3D" id="2.30.42.10">
    <property type="match status" value="1"/>
</dbReference>
<dbReference type="PRINTS" id="PR01760">
    <property type="entry name" value="DISHEVELLED"/>
</dbReference>
<evidence type="ECO:0000256" key="1">
    <source>
        <dbReference type="ARBA" id="ARBA00004123"/>
    </source>
</evidence>
<dbReference type="Gene3D" id="1.20.1160.11">
    <property type="entry name" value="Paired amphipathic helix"/>
    <property type="match status" value="3"/>
</dbReference>
<comment type="caution">
    <text evidence="8">The sequence shown here is derived from an EMBL/GenBank/DDBJ whole genome shotgun (WGS) entry which is preliminary data.</text>
</comment>
<comment type="subcellular location">
    <subcellularLocation>
        <location evidence="1 4">Nucleus</location>
    </subcellularLocation>
</comment>
<feature type="compositionally biased region" description="Basic and acidic residues" evidence="5">
    <location>
        <begin position="314"/>
        <end position="333"/>
    </location>
</feature>
<feature type="compositionally biased region" description="Low complexity" evidence="5">
    <location>
        <begin position="1257"/>
        <end position="1273"/>
    </location>
</feature>
<accession>A0A3L8D4H6</accession>
<dbReference type="GO" id="GO:0016055">
    <property type="term" value="P:Wnt signaling pathway"/>
    <property type="evidence" value="ECO:0007669"/>
    <property type="project" value="InterPro"/>
</dbReference>
<dbReference type="InterPro" id="IPR013194">
    <property type="entry name" value="HDAC_interact_dom"/>
</dbReference>
<dbReference type="InterPro" id="IPR036034">
    <property type="entry name" value="PDZ_sf"/>
</dbReference>
<feature type="region of interest" description="Disordered" evidence="5">
    <location>
        <begin position="786"/>
        <end position="850"/>
    </location>
</feature>
<dbReference type="PROSITE" id="PS50186">
    <property type="entry name" value="DEP"/>
    <property type="match status" value="1"/>
</dbReference>
<dbReference type="SMART" id="SM00049">
    <property type="entry name" value="DEP"/>
    <property type="match status" value="1"/>
</dbReference>
<dbReference type="GO" id="GO:0003714">
    <property type="term" value="F:transcription corepressor activity"/>
    <property type="evidence" value="ECO:0007669"/>
    <property type="project" value="InterPro"/>
</dbReference>
<evidence type="ECO:0000256" key="4">
    <source>
        <dbReference type="PROSITE-ProRule" id="PRU00810"/>
    </source>
</evidence>
<feature type="region of interest" description="Disordered" evidence="5">
    <location>
        <begin position="1249"/>
        <end position="1274"/>
    </location>
</feature>
<dbReference type="InterPro" id="IPR031693">
    <property type="entry name" value="Sin3_C"/>
</dbReference>
<dbReference type="InterPro" id="IPR001478">
    <property type="entry name" value="PDZ"/>
</dbReference>
<feature type="region of interest" description="Disordered" evidence="5">
    <location>
        <begin position="288"/>
        <end position="379"/>
    </location>
</feature>
<dbReference type="GO" id="GO:0035556">
    <property type="term" value="P:intracellular signal transduction"/>
    <property type="evidence" value="ECO:0007669"/>
    <property type="project" value="InterPro"/>
</dbReference>
<dbReference type="OrthoDB" id="10265969at2759"/>
<reference evidence="8" key="2">
    <citation type="submission" date="2018-07" db="EMBL/GenBank/DDBJ databases">
        <authorList>
            <person name="Mckenzie S.K."/>
            <person name="Kronauer D.J.C."/>
        </authorList>
    </citation>
    <scope>NUCLEOTIDE SEQUENCE</scope>
    <source>
        <strain evidence="8">Clonal line C1</strain>
    </source>
</reference>
<keyword evidence="2" id="KW-0678">Repressor</keyword>
<dbReference type="Pfam" id="PF16879">
    <property type="entry name" value="Sin3a_C"/>
    <property type="match status" value="1"/>
</dbReference>
<dbReference type="Pfam" id="PF02671">
    <property type="entry name" value="PAH"/>
    <property type="match status" value="3"/>
</dbReference>
<dbReference type="GO" id="GO:0000122">
    <property type="term" value="P:negative regulation of transcription by RNA polymerase II"/>
    <property type="evidence" value="ECO:0007669"/>
    <property type="project" value="TreeGrafter"/>
</dbReference>
<feature type="domain" description="PDZ" evidence="6">
    <location>
        <begin position="1159"/>
        <end position="1199"/>
    </location>
</feature>
<evidence type="ECO:0000256" key="3">
    <source>
        <dbReference type="ARBA" id="ARBA00023242"/>
    </source>
</evidence>
<dbReference type="InterPro" id="IPR039774">
    <property type="entry name" value="Sin3-like"/>
</dbReference>
<dbReference type="SUPFAM" id="SSF50156">
    <property type="entry name" value="PDZ domain-like"/>
    <property type="match status" value="1"/>
</dbReference>
<feature type="domain" description="DEP" evidence="7">
    <location>
        <begin position="1300"/>
        <end position="1374"/>
    </location>
</feature>
<dbReference type="FunFam" id="1.20.1160.11:FF:000002">
    <property type="entry name" value="Paired amphipathic helix protein SIN3"/>
    <property type="match status" value="1"/>
</dbReference>
<dbReference type="FunFam" id="1.20.1160.11:FF:000004">
    <property type="entry name" value="Paired amphipathic helix protein Sin3a"/>
    <property type="match status" value="1"/>
</dbReference>
<name>A0A3L8D4H6_OOCBI</name>
<dbReference type="EMBL" id="QOIP01000013">
    <property type="protein sequence ID" value="RLU15402.1"/>
    <property type="molecule type" value="Genomic_DNA"/>
</dbReference>
<dbReference type="PANTHER" id="PTHR12346">
    <property type="entry name" value="SIN3B-RELATED"/>
    <property type="match status" value="1"/>
</dbReference>
<dbReference type="SMART" id="SM00761">
    <property type="entry name" value="HDAC_interact"/>
    <property type="match status" value="1"/>
</dbReference>
<dbReference type="PROSITE" id="PS50106">
    <property type="entry name" value="PDZ"/>
    <property type="match status" value="1"/>
</dbReference>
<dbReference type="InterPro" id="IPR036388">
    <property type="entry name" value="WH-like_DNA-bd_sf"/>
</dbReference>
<evidence type="ECO:0000256" key="5">
    <source>
        <dbReference type="SAM" id="MobiDB-lite"/>
    </source>
</evidence>
<evidence type="ECO:0000259" key="7">
    <source>
        <dbReference type="PROSITE" id="PS50186"/>
    </source>
</evidence>
<evidence type="ECO:0000256" key="2">
    <source>
        <dbReference type="ARBA" id="ARBA00022491"/>
    </source>
</evidence>
<protein>
    <recommendedName>
        <fullName evidence="9">Paired amphipathic helix protein Sin3a</fullName>
    </recommendedName>
</protein>
<dbReference type="SUPFAM" id="SSF47762">
    <property type="entry name" value="PAH2 domain"/>
    <property type="match status" value="3"/>
</dbReference>
<evidence type="ECO:0008006" key="9">
    <source>
        <dbReference type="Google" id="ProtNLM"/>
    </source>
</evidence>
<sequence>MKEFKSQSIDTPGVITRVSHLFKGHPELIVGFNTFLPPGYKIEVQANEQGYAFQVSVSMPSPTATHTATLSQHHCTVNVGSPPVASPPTQPAKAPPVLQIMQGSGNIHHTLANSITTNSLTVHAPSPPPMPVYNNSHVSTAQAQAVSQALSQADGVSTGGQTQQSQPVEFNHAINYVNKIKNRFQGQPDKYKRFLEILHTYQKEQRNLKESGHMSGTSTGATGGTKHLTEAEVYSQVAKLFENQEDLLAEFGQFLPDATNQQGSLSAMFQTNKTTSVNDHTAIVKKPIGIGKTPYNNSGTISRDVRESSGTTALERDNRDHRERERERDRSSIRDVNSGQKFGHSAGQLKRSPSFSTSATAGNSHHIQHGPPPLKKHKSVASIRDVTIAEAGKYGTLNDYAFFDKVRKGLRSQEVYENFLRCLVLFNQEIVSKSELVQLVTPFLGRFPELLRWFKDFLGYSPDSTATVATNAGNAVGVEAFPNNVVRSHQERPQGDLAMEIDYTACKRLGASYCALPKSYIQPKCSGRTQLCKEVLNDTWVSFPTWSEDSTFVTSRKTQYEEAIYRCEDERFELDVVIETNASTIRVLEGIHKKINRMSQEELQKFKLDDGLGGSSFTIHQRALKRIYGDKAVDIIEGLKKNPVVAVPIVLRRLKSKEEEWREAQKGFNKVWREQNEKYYLKSLDHQGINFKQNDVKALRSKSLFNEIETLYDERHEQGDDGNDGQGNSGPHLVLAYKDKSVLDDAANLLIHHVKRQTAIHKEDKQRIKLLLKHFIPDLFFHPRQELSDDERDDDDEKEDMNAAACNNSQSTAASSLGGLQANRSKAPVSPNTSSTSAKNDSDIKTPMHALSNDPEEAYTLFMGSNNWYLFLRLHHTLCERLTKMYDRAVALADEESKYKQQRKESTAVALRLKPKSEIEIEDYYPAFLDMVKNVLDGNMESTAYEDTLREMFGIHAYIGFTLDKVVTYAVRQLQHLVSDPICQQCMELLQREQRQPKENSGAGGLCATAYMRLGAELSYQRKAEKAMADENCFKIYIYKKDCKMTMELLDTEGDETMDSSCRERERRASQSLKSGRRLRINGHSKHRSGHGYETASILSSELETSTFLESDDDASSRITSTTGRHTNMSSTIDRGTLVQQMVHIVYCNFCRLHDEICLMNRGAVALDGRIEPGDMILQVNDINFENMSNDEAVRVLREVVQKPGPIKLVVAKCWDPNPKGYFTIPRTEPVRPIDPGAWVAHTAAIRGEGFPPRPPSATTLTSTSSSLASTLPDTERPLEELHLTVNTDMPTVVRAMARSDSGLEIRDRMWLKITIPNAFIGADVVDWLNTHVEGFIDRRDARKYASLMLKAGFIRHTVNKITFSEQCYYIFGDLCSAMSSMKLDCDTVGPLPPPNAWDMPYSGTYAPHSATGYSPMPFNFTNEPTVYGYHREESVHSGSGRIVHFSLANNNNNNNLKQLQFTRVVSFDVGRR</sequence>
<dbReference type="Pfam" id="PF08295">
    <property type="entry name" value="Sin3_corepress"/>
    <property type="match status" value="1"/>
</dbReference>
<keyword evidence="3 4" id="KW-0539">Nucleus</keyword>
<dbReference type="CDD" id="cd04438">
    <property type="entry name" value="DEP_dishevelled"/>
    <property type="match status" value="1"/>
</dbReference>
<dbReference type="Proteomes" id="UP000279307">
    <property type="component" value="Chromosome 13"/>
</dbReference>
<organism evidence="8">
    <name type="scientific">Ooceraea biroi</name>
    <name type="common">Clonal raider ant</name>
    <name type="synonym">Cerapachys biroi</name>
    <dbReference type="NCBI Taxonomy" id="2015173"/>
    <lineage>
        <taxon>Eukaryota</taxon>
        <taxon>Metazoa</taxon>
        <taxon>Ecdysozoa</taxon>
        <taxon>Arthropoda</taxon>
        <taxon>Hexapoda</taxon>
        <taxon>Insecta</taxon>
        <taxon>Pterygota</taxon>
        <taxon>Neoptera</taxon>
        <taxon>Endopterygota</taxon>
        <taxon>Hymenoptera</taxon>
        <taxon>Apocrita</taxon>
        <taxon>Aculeata</taxon>
        <taxon>Formicoidea</taxon>
        <taxon>Formicidae</taxon>
        <taxon>Dorylinae</taxon>
        <taxon>Ooceraea</taxon>
    </lineage>
</organism>
<evidence type="ECO:0000259" key="6">
    <source>
        <dbReference type="PROSITE" id="PS50106"/>
    </source>
</evidence>
<dbReference type="Pfam" id="PF00610">
    <property type="entry name" value="DEP"/>
    <property type="match status" value="1"/>
</dbReference>
<reference evidence="8" key="1">
    <citation type="journal article" date="2018" name="Genome Res.">
        <title>The genomic architecture and molecular evolution of ant odorant receptors.</title>
        <authorList>
            <person name="McKenzie S.K."/>
            <person name="Kronauer D.J.C."/>
        </authorList>
    </citation>
    <scope>NUCLEOTIDE SEQUENCE [LARGE SCALE GENOMIC DNA]</scope>
    <source>
        <strain evidence="8">Clonal line C1</strain>
    </source>
</reference>
<feature type="compositionally biased region" description="Acidic residues" evidence="5">
    <location>
        <begin position="788"/>
        <end position="799"/>
    </location>
</feature>
<dbReference type="GO" id="GO:0070822">
    <property type="term" value="C:Sin3-type complex"/>
    <property type="evidence" value="ECO:0007669"/>
    <property type="project" value="TreeGrafter"/>
</dbReference>
<dbReference type="InterPro" id="IPR008339">
    <property type="entry name" value="Dishevelled_fam"/>
</dbReference>
<dbReference type="PROSITE" id="PS51477">
    <property type="entry name" value="PAH"/>
    <property type="match status" value="3"/>
</dbReference>
<dbReference type="InterPro" id="IPR000591">
    <property type="entry name" value="DEP_dom"/>
</dbReference>
<gene>
    <name evidence="8" type="ORF">DMN91_012396</name>
</gene>
<dbReference type="FunFam" id="1.10.10.10:FF:000040">
    <property type="entry name" value="segment polarity protein dishevelled homolog DVL-3"/>
    <property type="match status" value="1"/>
</dbReference>
<dbReference type="PANTHER" id="PTHR12346:SF0">
    <property type="entry name" value="SIN3A, ISOFORM G"/>
    <property type="match status" value="1"/>
</dbReference>
<feature type="compositionally biased region" description="Polar residues" evidence="5">
    <location>
        <begin position="351"/>
        <end position="365"/>
    </location>
</feature>
<dbReference type="Gene3D" id="1.10.10.10">
    <property type="entry name" value="Winged helix-like DNA-binding domain superfamily/Winged helix DNA-binding domain"/>
    <property type="match status" value="1"/>
</dbReference>
<evidence type="ECO:0000313" key="8">
    <source>
        <dbReference type="EMBL" id="RLU15402.1"/>
    </source>
</evidence>